<dbReference type="OrthoDB" id="2959323at2"/>
<dbReference type="RefSeq" id="WP_154306112.1">
    <property type="nucleotide sequence ID" value="NZ_WKKI01000002.1"/>
</dbReference>
<keyword evidence="2" id="KW-1185">Reference proteome</keyword>
<organism evidence="1 2">
    <name type="scientific">Metabacillus lacus</name>
    <dbReference type="NCBI Taxonomy" id="1983721"/>
    <lineage>
        <taxon>Bacteria</taxon>
        <taxon>Bacillati</taxon>
        <taxon>Bacillota</taxon>
        <taxon>Bacilli</taxon>
        <taxon>Bacillales</taxon>
        <taxon>Bacillaceae</taxon>
        <taxon>Metabacillus</taxon>
    </lineage>
</organism>
<dbReference type="Proteomes" id="UP000448867">
    <property type="component" value="Unassembled WGS sequence"/>
</dbReference>
<evidence type="ECO:0000313" key="1">
    <source>
        <dbReference type="EMBL" id="MRX70987.1"/>
    </source>
</evidence>
<dbReference type="AlphaFoldDB" id="A0A7X2LYK6"/>
<sequence>MKYIVYGASLFSNGCLTQQSLLISDNKVCYKKDTMDNYSFMKLDAKGFLLTPGYLCFVQQEKEAGSFTALKKECKRLIAKGVTSFITVVEAKSQHELLPSIKLCRQQLLNSPIDYYLAVKIPLKVLTPGLIQICKKAGITMLILDYSTPEELQSIAWSWIRGVLHNQPLTLISAPKGQSGFSFFKKRDKFAELMKRYGFSHFSQPFSPGVPLTREDLGILGIYPHKGDIRVGGSVDYNLYLMDKLSYTVDENPVLDYDSYIPDCVIHKGKVLKAGNVYYIHPGFGEECKMALSGSFLPYPV</sequence>
<accession>A0A7X2LYK6</accession>
<evidence type="ECO:0000313" key="2">
    <source>
        <dbReference type="Proteomes" id="UP000448867"/>
    </source>
</evidence>
<protein>
    <submittedName>
        <fullName evidence="1">Uncharacterized protein</fullName>
    </submittedName>
</protein>
<proteinExistence type="predicted"/>
<comment type="caution">
    <text evidence="1">The sequence shown here is derived from an EMBL/GenBank/DDBJ whole genome shotgun (WGS) entry which is preliminary data.</text>
</comment>
<reference evidence="1 2" key="1">
    <citation type="submission" date="2019-11" db="EMBL/GenBank/DDBJ databases">
        <title>Bacillus lacus genome.</title>
        <authorList>
            <person name="Allen C.J."/>
            <person name="Newman J.D."/>
        </authorList>
    </citation>
    <scope>NUCLEOTIDE SEQUENCE [LARGE SCALE GENOMIC DNA]</scope>
    <source>
        <strain evidence="1 2">KCTC 33946</strain>
    </source>
</reference>
<name>A0A7X2LYK6_9BACI</name>
<gene>
    <name evidence="1" type="ORF">GJU40_02240</name>
</gene>
<dbReference type="EMBL" id="WKKI01000002">
    <property type="protein sequence ID" value="MRX70987.1"/>
    <property type="molecule type" value="Genomic_DNA"/>
</dbReference>